<keyword evidence="2" id="KW-0223">Dioxygenase</keyword>
<dbReference type="GO" id="GO:0051213">
    <property type="term" value="F:dioxygenase activity"/>
    <property type="evidence" value="ECO:0007669"/>
    <property type="project" value="UniProtKB-KW"/>
</dbReference>
<comment type="caution">
    <text evidence="2">The sequence shown here is derived from an EMBL/GenBank/DDBJ whole genome shotgun (WGS) entry which is preliminary data.</text>
</comment>
<reference evidence="2 3" key="1">
    <citation type="submission" date="2024-06" db="EMBL/GenBank/DDBJ databases">
        <title>Genomic Encyclopedia of Type Strains, Phase IV (KMG-IV): sequencing the most valuable type-strain genomes for metagenomic binning, comparative biology and taxonomic classification.</title>
        <authorList>
            <person name="Goeker M."/>
        </authorList>
    </citation>
    <scope>NUCLEOTIDE SEQUENCE [LARGE SCALE GENOMIC DNA]</scope>
    <source>
        <strain evidence="2 3">DSM 17809</strain>
    </source>
</reference>
<dbReference type="InterPro" id="IPR037523">
    <property type="entry name" value="VOC_core"/>
</dbReference>
<dbReference type="PROSITE" id="PS51819">
    <property type="entry name" value="VOC"/>
    <property type="match status" value="1"/>
</dbReference>
<dbReference type="PANTHER" id="PTHR39434:SF1">
    <property type="entry name" value="VOC DOMAIN-CONTAINING PROTEIN"/>
    <property type="match status" value="1"/>
</dbReference>
<feature type="domain" description="VOC" evidence="1">
    <location>
        <begin position="4"/>
        <end position="130"/>
    </location>
</feature>
<dbReference type="PANTHER" id="PTHR39434">
    <property type="match status" value="1"/>
</dbReference>
<name>A0ABV2EL31_9CAUL</name>
<evidence type="ECO:0000313" key="2">
    <source>
        <dbReference type="EMBL" id="MET3527051.1"/>
    </source>
</evidence>
<keyword evidence="2" id="KW-0560">Oxidoreductase</keyword>
<dbReference type="RefSeq" id="WP_331929131.1">
    <property type="nucleotide sequence ID" value="NZ_JBEPLU010000001.1"/>
</dbReference>
<dbReference type="InterPro" id="IPR004360">
    <property type="entry name" value="Glyas_Fos-R_dOase_dom"/>
</dbReference>
<sequence length="139" mass="15424">MTRPRFHLAFPVRDLAEARAFYGQLLGCPEGRSSPDWVDFDFYGHQIVAHLSPDEVGHHNTSSVDGEDVPVRHFGAILTLPEWHALAAKLEAAGIKFVIEPQIRFQGLPGEQATMFFLDPSGNALEFKAFADDAMVFAK</sequence>
<dbReference type="SUPFAM" id="SSF54593">
    <property type="entry name" value="Glyoxalase/Bleomycin resistance protein/Dihydroxybiphenyl dioxygenase"/>
    <property type="match status" value="1"/>
</dbReference>
<dbReference type="Pfam" id="PF00903">
    <property type="entry name" value="Glyoxalase"/>
    <property type="match status" value="1"/>
</dbReference>
<dbReference type="EMBL" id="JBEPLU010000001">
    <property type="protein sequence ID" value="MET3527051.1"/>
    <property type="molecule type" value="Genomic_DNA"/>
</dbReference>
<organism evidence="2 3">
    <name type="scientific">Phenylobacterium koreense</name>
    <dbReference type="NCBI Taxonomy" id="266125"/>
    <lineage>
        <taxon>Bacteria</taxon>
        <taxon>Pseudomonadati</taxon>
        <taxon>Pseudomonadota</taxon>
        <taxon>Alphaproteobacteria</taxon>
        <taxon>Caulobacterales</taxon>
        <taxon>Caulobacteraceae</taxon>
        <taxon>Phenylobacterium</taxon>
    </lineage>
</organism>
<evidence type="ECO:0000313" key="3">
    <source>
        <dbReference type="Proteomes" id="UP001549110"/>
    </source>
</evidence>
<dbReference type="InterPro" id="IPR029068">
    <property type="entry name" value="Glyas_Bleomycin-R_OHBP_Dase"/>
</dbReference>
<keyword evidence="3" id="KW-1185">Reference proteome</keyword>
<dbReference type="Proteomes" id="UP001549110">
    <property type="component" value="Unassembled WGS sequence"/>
</dbReference>
<proteinExistence type="predicted"/>
<accession>A0ABV2EL31</accession>
<dbReference type="Gene3D" id="3.10.180.10">
    <property type="entry name" value="2,3-Dihydroxybiphenyl 1,2-Dioxygenase, domain 1"/>
    <property type="match status" value="1"/>
</dbReference>
<protein>
    <submittedName>
        <fullName evidence="2">Extradiol dioxygenase family protein</fullName>
    </submittedName>
</protein>
<dbReference type="CDD" id="cd08357">
    <property type="entry name" value="VOC_like"/>
    <property type="match status" value="1"/>
</dbReference>
<evidence type="ECO:0000259" key="1">
    <source>
        <dbReference type="PROSITE" id="PS51819"/>
    </source>
</evidence>
<gene>
    <name evidence="2" type="ORF">ABID41_002146</name>
</gene>